<reference evidence="1" key="1">
    <citation type="submission" date="2020-05" db="EMBL/GenBank/DDBJ databases">
        <title>Large-scale comparative analyses of tick genomes elucidate their genetic diversity and vector capacities.</title>
        <authorList>
            <person name="Jia N."/>
            <person name="Wang J."/>
            <person name="Shi W."/>
            <person name="Du L."/>
            <person name="Sun Y."/>
            <person name="Zhan W."/>
            <person name="Jiang J."/>
            <person name="Wang Q."/>
            <person name="Zhang B."/>
            <person name="Ji P."/>
            <person name="Sakyi L.B."/>
            <person name="Cui X."/>
            <person name="Yuan T."/>
            <person name="Jiang B."/>
            <person name="Yang W."/>
            <person name="Lam T.T.-Y."/>
            <person name="Chang Q."/>
            <person name="Ding S."/>
            <person name="Wang X."/>
            <person name="Zhu J."/>
            <person name="Ruan X."/>
            <person name="Zhao L."/>
            <person name="Wei J."/>
            <person name="Que T."/>
            <person name="Du C."/>
            <person name="Cheng J."/>
            <person name="Dai P."/>
            <person name="Han X."/>
            <person name="Huang E."/>
            <person name="Gao Y."/>
            <person name="Liu J."/>
            <person name="Shao H."/>
            <person name="Ye R."/>
            <person name="Li L."/>
            <person name="Wei W."/>
            <person name="Wang X."/>
            <person name="Wang C."/>
            <person name="Yang T."/>
            <person name="Huo Q."/>
            <person name="Li W."/>
            <person name="Guo W."/>
            <person name="Chen H."/>
            <person name="Zhou L."/>
            <person name="Ni X."/>
            <person name="Tian J."/>
            <person name="Zhou Y."/>
            <person name="Sheng Y."/>
            <person name="Liu T."/>
            <person name="Pan Y."/>
            <person name="Xia L."/>
            <person name="Li J."/>
            <person name="Zhao F."/>
            <person name="Cao W."/>
        </authorList>
    </citation>
    <scope>NUCLEOTIDE SEQUENCE</scope>
    <source>
        <strain evidence="1">Hyas-2018</strain>
    </source>
</reference>
<sequence>MGVSEWLGGRLARRRSSAGASSTLSGATGRISFAEGPPHQSPSWPFPILQAHQTRTGRGLKRRDHGKQLAYLGRDRSAIFNANATQGPRKAAPRLIALSALVSRAKLLRVNSSSARGSPRTSVKCSAVVLNATATHGTVL</sequence>
<keyword evidence="2" id="KW-1185">Reference proteome</keyword>
<dbReference type="Proteomes" id="UP000821845">
    <property type="component" value="Chromosome 1"/>
</dbReference>
<name>A0ACB7TJK5_HYAAI</name>
<proteinExistence type="predicted"/>
<evidence type="ECO:0000313" key="2">
    <source>
        <dbReference type="Proteomes" id="UP000821845"/>
    </source>
</evidence>
<protein>
    <submittedName>
        <fullName evidence="1">Uncharacterized protein</fullName>
    </submittedName>
</protein>
<accession>A0ACB7TJK5</accession>
<organism evidence="1 2">
    <name type="scientific">Hyalomma asiaticum</name>
    <name type="common">Tick</name>
    <dbReference type="NCBI Taxonomy" id="266040"/>
    <lineage>
        <taxon>Eukaryota</taxon>
        <taxon>Metazoa</taxon>
        <taxon>Ecdysozoa</taxon>
        <taxon>Arthropoda</taxon>
        <taxon>Chelicerata</taxon>
        <taxon>Arachnida</taxon>
        <taxon>Acari</taxon>
        <taxon>Parasitiformes</taxon>
        <taxon>Ixodida</taxon>
        <taxon>Ixodoidea</taxon>
        <taxon>Ixodidae</taxon>
        <taxon>Hyalomminae</taxon>
        <taxon>Hyalomma</taxon>
    </lineage>
</organism>
<evidence type="ECO:0000313" key="1">
    <source>
        <dbReference type="EMBL" id="KAH6947732.1"/>
    </source>
</evidence>
<dbReference type="EMBL" id="CM023481">
    <property type="protein sequence ID" value="KAH6947732.1"/>
    <property type="molecule type" value="Genomic_DNA"/>
</dbReference>
<comment type="caution">
    <text evidence="1">The sequence shown here is derived from an EMBL/GenBank/DDBJ whole genome shotgun (WGS) entry which is preliminary data.</text>
</comment>
<gene>
    <name evidence="1" type="ORF">HPB50_021090</name>
</gene>